<comment type="caution">
    <text evidence="2">The sequence shown here is derived from an EMBL/GenBank/DDBJ whole genome shotgun (WGS) entry which is preliminary data.</text>
</comment>
<name>A0AAV9GYF3_9PEZI</name>
<evidence type="ECO:0000313" key="2">
    <source>
        <dbReference type="EMBL" id="KAK4452806.1"/>
    </source>
</evidence>
<evidence type="ECO:0000256" key="1">
    <source>
        <dbReference type="SAM" id="SignalP"/>
    </source>
</evidence>
<feature type="signal peptide" evidence="1">
    <location>
        <begin position="1"/>
        <end position="17"/>
    </location>
</feature>
<evidence type="ECO:0000313" key="3">
    <source>
        <dbReference type="Proteomes" id="UP001321760"/>
    </source>
</evidence>
<protein>
    <submittedName>
        <fullName evidence="2">Uncharacterized protein</fullName>
    </submittedName>
</protein>
<proteinExistence type="predicted"/>
<accession>A0AAV9GYF3</accession>
<dbReference type="EMBL" id="MU865922">
    <property type="protein sequence ID" value="KAK4452806.1"/>
    <property type="molecule type" value="Genomic_DNA"/>
</dbReference>
<feature type="chain" id="PRO_5043653592" evidence="1">
    <location>
        <begin position="18"/>
        <end position="192"/>
    </location>
</feature>
<keyword evidence="3" id="KW-1185">Reference proteome</keyword>
<dbReference type="AlphaFoldDB" id="A0AAV9GYF3"/>
<reference evidence="2" key="2">
    <citation type="submission" date="2023-05" db="EMBL/GenBank/DDBJ databases">
        <authorList>
            <consortium name="Lawrence Berkeley National Laboratory"/>
            <person name="Steindorff A."/>
            <person name="Hensen N."/>
            <person name="Bonometti L."/>
            <person name="Westerberg I."/>
            <person name="Brannstrom I.O."/>
            <person name="Guillou S."/>
            <person name="Cros-Aarteil S."/>
            <person name="Calhoun S."/>
            <person name="Haridas S."/>
            <person name="Kuo A."/>
            <person name="Mondo S."/>
            <person name="Pangilinan J."/>
            <person name="Riley R."/>
            <person name="Labutti K."/>
            <person name="Andreopoulos B."/>
            <person name="Lipzen A."/>
            <person name="Chen C."/>
            <person name="Yanf M."/>
            <person name="Daum C."/>
            <person name="Ng V."/>
            <person name="Clum A."/>
            <person name="Ohm R."/>
            <person name="Martin F."/>
            <person name="Silar P."/>
            <person name="Natvig D."/>
            <person name="Lalanne C."/>
            <person name="Gautier V."/>
            <person name="Ament-Velasquez S.L."/>
            <person name="Kruys A."/>
            <person name="Hutchinson M.I."/>
            <person name="Powell A.J."/>
            <person name="Barry K."/>
            <person name="Miller A.N."/>
            <person name="Grigoriev I.V."/>
            <person name="Debuchy R."/>
            <person name="Gladieux P."/>
            <person name="Thoren M.H."/>
            <person name="Johannesson H."/>
        </authorList>
    </citation>
    <scope>NUCLEOTIDE SEQUENCE</scope>
    <source>
        <strain evidence="2">PSN243</strain>
    </source>
</reference>
<gene>
    <name evidence="2" type="ORF">QBC34DRAFT_17150</name>
</gene>
<dbReference type="Proteomes" id="UP001321760">
    <property type="component" value="Unassembled WGS sequence"/>
</dbReference>
<sequence length="192" mass="20312">MKLLPSVILALAGVVLAQNSCPTATRTVQSRSCRKTCPFTDCNFTTTLRQSCGCPASIPTATLVAPCEAACPYQGCGIEFRTTTIACPTTRRPTPTPTPTPRPPTTSTRVVTSVITLPPVRTTSTPCPVITRTTSPADCPGIRCPIPTCQIRSTLAIPCNCTPKTLLFVQGCQTECSDGCLTRTETVSADRC</sequence>
<reference evidence="2" key="1">
    <citation type="journal article" date="2023" name="Mol. Phylogenet. Evol.">
        <title>Genome-scale phylogeny and comparative genomics of the fungal order Sordariales.</title>
        <authorList>
            <person name="Hensen N."/>
            <person name="Bonometti L."/>
            <person name="Westerberg I."/>
            <person name="Brannstrom I.O."/>
            <person name="Guillou S."/>
            <person name="Cros-Aarteil S."/>
            <person name="Calhoun S."/>
            <person name="Haridas S."/>
            <person name="Kuo A."/>
            <person name="Mondo S."/>
            <person name="Pangilinan J."/>
            <person name="Riley R."/>
            <person name="LaButti K."/>
            <person name="Andreopoulos B."/>
            <person name="Lipzen A."/>
            <person name="Chen C."/>
            <person name="Yan M."/>
            <person name="Daum C."/>
            <person name="Ng V."/>
            <person name="Clum A."/>
            <person name="Steindorff A."/>
            <person name="Ohm R.A."/>
            <person name="Martin F."/>
            <person name="Silar P."/>
            <person name="Natvig D.O."/>
            <person name="Lalanne C."/>
            <person name="Gautier V."/>
            <person name="Ament-Velasquez S.L."/>
            <person name="Kruys A."/>
            <person name="Hutchinson M.I."/>
            <person name="Powell A.J."/>
            <person name="Barry K."/>
            <person name="Miller A.N."/>
            <person name="Grigoriev I.V."/>
            <person name="Debuchy R."/>
            <person name="Gladieux P."/>
            <person name="Hiltunen Thoren M."/>
            <person name="Johannesson H."/>
        </authorList>
    </citation>
    <scope>NUCLEOTIDE SEQUENCE</scope>
    <source>
        <strain evidence="2">PSN243</strain>
    </source>
</reference>
<organism evidence="2 3">
    <name type="scientific">Podospora aff. communis PSN243</name>
    <dbReference type="NCBI Taxonomy" id="3040156"/>
    <lineage>
        <taxon>Eukaryota</taxon>
        <taxon>Fungi</taxon>
        <taxon>Dikarya</taxon>
        <taxon>Ascomycota</taxon>
        <taxon>Pezizomycotina</taxon>
        <taxon>Sordariomycetes</taxon>
        <taxon>Sordariomycetidae</taxon>
        <taxon>Sordariales</taxon>
        <taxon>Podosporaceae</taxon>
        <taxon>Podospora</taxon>
    </lineage>
</organism>
<keyword evidence="1" id="KW-0732">Signal</keyword>